<sequence length="319" mass="35196">MPMNRVQFQPGLSLPEFLHIYGTEAACEQALAQARWPAGFVCSRCAGANAHRFQRFGQAYWQCRACRAQTSLRAGTVFASSKLPLTTWFLALYLISQSKNAIAALELRRHLGVCYRSAWRIKHKLMQAMTAREAGRQLEGIVQVDDAYLGGERTGGKAGRGSENKRPFLIAVATDEAGHPRQAVIEPVSAFSKTALADWAIRRLAPGAEVYSDGLGAFRAVAQRHAHTVIQAPPGKAGTEVDGARWVNVVLGNLKRSLDGTCHAFGFFKYAERYLAEAAWRFNRRFNLKALVPRLLVTAAACPPWPESALRNVPVYRPC</sequence>
<dbReference type="AlphaFoldDB" id="A0A1B1YXP4"/>
<dbReference type="OrthoDB" id="5589846at2"/>
<dbReference type="STRING" id="1810504.PG2T_06155"/>
<accession>A0A1B1YXP4</accession>
<dbReference type="RefSeq" id="WP_068807855.1">
    <property type="nucleotide sequence ID" value="NZ_CP014671.1"/>
</dbReference>
<dbReference type="Pfam" id="PF12762">
    <property type="entry name" value="DDE_Tnp_IS1595"/>
    <property type="match status" value="1"/>
</dbReference>
<dbReference type="InterPro" id="IPR024445">
    <property type="entry name" value="Tnp_ISXO2-like"/>
</dbReference>
<dbReference type="KEGG" id="gbi:PG2T_06155"/>
<reference evidence="3" key="1">
    <citation type="submission" date="2016-03" db="EMBL/GenBank/DDBJ databases">
        <title>Complete genome sequence of Solimmundus cernigliae, representing a novel lineage of polycyclic aromatic hydrocarbon degraders within the Gammaproteobacteria.</title>
        <authorList>
            <person name="Singleton D.R."/>
            <person name="Dickey A.N."/>
            <person name="Scholl E.H."/>
            <person name="Wright F.A."/>
            <person name="Aitken M.D."/>
        </authorList>
    </citation>
    <scope>NUCLEOTIDE SEQUENCE [LARGE SCALE GENOMIC DNA]</scope>
    <source>
        <strain evidence="3">TR3.2</strain>
    </source>
</reference>
<dbReference type="NCBIfam" id="NF033547">
    <property type="entry name" value="transpos_IS1595"/>
    <property type="match status" value="1"/>
</dbReference>
<keyword evidence="3" id="KW-1185">Reference proteome</keyword>
<evidence type="ECO:0000259" key="1">
    <source>
        <dbReference type="SMART" id="SM01126"/>
    </source>
</evidence>
<dbReference type="SMART" id="SM01126">
    <property type="entry name" value="DDE_Tnp_IS1595"/>
    <property type="match status" value="1"/>
</dbReference>
<gene>
    <name evidence="2" type="ORF">PG2T_06155</name>
</gene>
<name>A0A1B1YXP4_9GAMM</name>
<dbReference type="EMBL" id="CP014671">
    <property type="protein sequence ID" value="ANX05518.1"/>
    <property type="molecule type" value="Genomic_DNA"/>
</dbReference>
<proteinExistence type="predicted"/>
<evidence type="ECO:0000313" key="3">
    <source>
        <dbReference type="Proteomes" id="UP000092952"/>
    </source>
</evidence>
<dbReference type="Proteomes" id="UP000092952">
    <property type="component" value="Chromosome"/>
</dbReference>
<feature type="domain" description="ISXO2-like transposase" evidence="1">
    <location>
        <begin position="137"/>
        <end position="283"/>
    </location>
</feature>
<evidence type="ECO:0000313" key="2">
    <source>
        <dbReference type="EMBL" id="ANX05518.1"/>
    </source>
</evidence>
<dbReference type="Pfam" id="PF12760">
    <property type="entry name" value="Zn_ribbon_IS1595"/>
    <property type="match status" value="1"/>
</dbReference>
<dbReference type="InParanoid" id="A0A1B1YXP4"/>
<organism evidence="2 3">
    <name type="scientific">Immundisolibacter cernigliae</name>
    <dbReference type="NCBI Taxonomy" id="1810504"/>
    <lineage>
        <taxon>Bacteria</taxon>
        <taxon>Pseudomonadati</taxon>
        <taxon>Pseudomonadota</taxon>
        <taxon>Gammaproteobacteria</taxon>
        <taxon>Immundisolibacterales</taxon>
        <taxon>Immundisolibacteraceae</taxon>
        <taxon>Immundisolibacter</taxon>
    </lineage>
</organism>
<protein>
    <submittedName>
        <fullName evidence="2">Transposase</fullName>
    </submittedName>
</protein>
<dbReference type="InterPro" id="IPR024442">
    <property type="entry name" value="Transposase_Zn_ribbon"/>
</dbReference>